<gene>
    <name evidence="2" type="ORF">Metal_1382</name>
</gene>
<dbReference type="PANTHER" id="PTHR31168:SF1">
    <property type="entry name" value="DUF599 FAMILY PROTEIN"/>
    <property type="match status" value="1"/>
</dbReference>
<accession>H8GK45</accession>
<dbReference type="Proteomes" id="UP000005090">
    <property type="component" value="Chromosome"/>
</dbReference>
<protein>
    <submittedName>
        <fullName evidence="2">Putative membrane protein</fullName>
    </submittedName>
</protein>
<name>H8GK45_METAL</name>
<evidence type="ECO:0000313" key="3">
    <source>
        <dbReference type="Proteomes" id="UP000005090"/>
    </source>
</evidence>
<dbReference type="Pfam" id="PF04654">
    <property type="entry name" value="DUF599"/>
    <property type="match status" value="1"/>
</dbReference>
<keyword evidence="1" id="KW-0472">Membrane</keyword>
<keyword evidence="1" id="KW-1133">Transmembrane helix</keyword>
<reference evidence="2 3" key="1">
    <citation type="journal article" date="2013" name="Genome Announc.">
        <title>Genome Sequence of the Obligate Gammaproteobacterial Methanotroph Methylomicrobium album Strain BG8.</title>
        <authorList>
            <person name="Kits K.D."/>
            <person name="Kalyuzhnaya M.G."/>
            <person name="Klotz M.G."/>
            <person name="Jetten M.S."/>
            <person name="Op den Camp H.J."/>
            <person name="Vuilleumier S."/>
            <person name="Bringel F."/>
            <person name="Dispirito A.A."/>
            <person name="Murrell J.C."/>
            <person name="Bruce D."/>
            <person name="Cheng J.F."/>
            <person name="Copeland A."/>
            <person name="Goodwin L."/>
            <person name="Hauser L."/>
            <person name="Lajus A."/>
            <person name="Land M.L."/>
            <person name="Lapidus A."/>
            <person name="Lucas S."/>
            <person name="Medigue C."/>
            <person name="Pitluck S."/>
            <person name="Woyke T."/>
            <person name="Zeytun A."/>
            <person name="Stein L.Y."/>
        </authorList>
    </citation>
    <scope>NUCLEOTIDE SEQUENCE [LARGE SCALE GENOMIC DNA]</scope>
    <source>
        <strain evidence="2 3">BG8</strain>
    </source>
</reference>
<keyword evidence="3" id="KW-1185">Reference proteome</keyword>
<feature type="transmembrane region" description="Helical" evidence="1">
    <location>
        <begin position="120"/>
        <end position="141"/>
    </location>
</feature>
<proteinExistence type="predicted"/>
<evidence type="ECO:0000256" key="1">
    <source>
        <dbReference type="SAM" id="Phobius"/>
    </source>
</evidence>
<dbReference type="AlphaFoldDB" id="H8GK45"/>
<dbReference type="HOGENOM" id="CLU_070700_3_1_6"/>
<sequence>MRLPLPFDLLAFAGSSGLILIYYLFLRLRTRRDPDFSVHRFNRKVRAAWVDMVAQSGKMDVLAVQTLRNSVMAANFMASTSVLLIIGTLNLSDRIEKWAGAWHPETAAASRAGELWLIKLGLLLLVFFIAFYCFTMAIRFFNHVGYMINLLAGLPEADISHAQVCTYLNRAGAYYSYGTRSFFFSLPLILWFFGPYPLILATIVLIAALYKLDRAP</sequence>
<organism evidence="2 3">
    <name type="scientific">Methylomicrobium album BG8</name>
    <dbReference type="NCBI Taxonomy" id="686340"/>
    <lineage>
        <taxon>Bacteria</taxon>
        <taxon>Pseudomonadati</taxon>
        <taxon>Pseudomonadota</taxon>
        <taxon>Gammaproteobacteria</taxon>
        <taxon>Methylococcales</taxon>
        <taxon>Methylococcaceae</taxon>
        <taxon>Methylomicrobium</taxon>
    </lineage>
</organism>
<keyword evidence="1" id="KW-0812">Transmembrane</keyword>
<dbReference type="InterPro" id="IPR006747">
    <property type="entry name" value="DUF599"/>
</dbReference>
<dbReference type="EMBL" id="CM001475">
    <property type="protein sequence ID" value="EIC29169.1"/>
    <property type="molecule type" value="Genomic_DNA"/>
</dbReference>
<dbReference type="eggNOG" id="COG3821">
    <property type="taxonomic scope" value="Bacteria"/>
</dbReference>
<feature type="transmembrane region" description="Helical" evidence="1">
    <location>
        <begin position="188"/>
        <end position="210"/>
    </location>
</feature>
<dbReference type="STRING" id="686340.Metal_1382"/>
<evidence type="ECO:0000313" key="2">
    <source>
        <dbReference type="EMBL" id="EIC29169.1"/>
    </source>
</evidence>
<dbReference type="PANTHER" id="PTHR31168">
    <property type="entry name" value="OS02G0292800 PROTEIN"/>
    <property type="match status" value="1"/>
</dbReference>
<dbReference type="RefSeq" id="WP_005370851.1">
    <property type="nucleotide sequence ID" value="NZ_CM001475.1"/>
</dbReference>
<feature type="transmembrane region" description="Helical" evidence="1">
    <location>
        <begin position="6"/>
        <end position="26"/>
    </location>
</feature>